<keyword evidence="7" id="KW-1185">Reference proteome</keyword>
<dbReference type="AlphaFoldDB" id="A0A8R1XRY0"/>
<dbReference type="PROSITE" id="PS50092">
    <property type="entry name" value="TSP1"/>
    <property type="match status" value="9"/>
</dbReference>
<dbReference type="SUPFAM" id="SSF82895">
    <property type="entry name" value="TSP-1 type 1 repeat"/>
    <property type="match status" value="9"/>
</dbReference>
<dbReference type="InterPro" id="IPR052065">
    <property type="entry name" value="Compl_asym_regulator"/>
</dbReference>
<proteinExistence type="predicted"/>
<evidence type="ECO:0000256" key="2">
    <source>
        <dbReference type="ARBA" id="ARBA00022525"/>
    </source>
</evidence>
<keyword evidence="4" id="KW-0677">Repeat</keyword>
<evidence type="ECO:0000256" key="4">
    <source>
        <dbReference type="ARBA" id="ARBA00022737"/>
    </source>
</evidence>
<evidence type="ECO:0000256" key="3">
    <source>
        <dbReference type="ARBA" id="ARBA00022729"/>
    </source>
</evidence>
<keyword evidence="2" id="KW-0964">Secreted</keyword>
<protein>
    <recommendedName>
        <fullName evidence="8">Apple domain-containing protein</fullName>
    </recommendedName>
</protein>
<evidence type="ECO:0000256" key="5">
    <source>
        <dbReference type="ARBA" id="ARBA00023157"/>
    </source>
</evidence>
<dbReference type="InterPro" id="IPR000884">
    <property type="entry name" value="TSP1_rpt"/>
</dbReference>
<evidence type="ECO:0000256" key="1">
    <source>
        <dbReference type="ARBA" id="ARBA00004613"/>
    </source>
</evidence>
<dbReference type="PANTHER" id="PTHR22906:SF43">
    <property type="entry name" value="PROPERDIN"/>
    <property type="match status" value="1"/>
</dbReference>
<organism evidence="6 7">
    <name type="scientific">Onchocerca volvulus</name>
    <dbReference type="NCBI Taxonomy" id="6282"/>
    <lineage>
        <taxon>Eukaryota</taxon>
        <taxon>Metazoa</taxon>
        <taxon>Ecdysozoa</taxon>
        <taxon>Nematoda</taxon>
        <taxon>Chromadorea</taxon>
        <taxon>Rhabditida</taxon>
        <taxon>Spirurina</taxon>
        <taxon>Spiruromorpha</taxon>
        <taxon>Filarioidea</taxon>
        <taxon>Onchocercidae</taxon>
        <taxon>Onchocerca</taxon>
    </lineage>
</organism>
<dbReference type="EMBL" id="CMVM020000092">
    <property type="status" value="NOT_ANNOTATED_CDS"/>
    <property type="molecule type" value="Genomic_DNA"/>
</dbReference>
<reference evidence="7" key="1">
    <citation type="submission" date="2013-10" db="EMBL/GenBank/DDBJ databases">
        <title>Genome sequencing of Onchocerca volvulus.</title>
        <authorList>
            <person name="Cotton J."/>
            <person name="Tsai J."/>
            <person name="Stanley E."/>
            <person name="Tracey A."/>
            <person name="Holroyd N."/>
            <person name="Lustigman S."/>
            <person name="Berriman M."/>
        </authorList>
    </citation>
    <scope>NUCLEOTIDE SEQUENCE</scope>
</reference>
<dbReference type="OMA" id="WPTPRTC"/>
<accession>A0A8R1XRY0</accession>
<keyword evidence="5" id="KW-1015">Disulfide bond</keyword>
<dbReference type="Proteomes" id="UP000024404">
    <property type="component" value="Unassembled WGS sequence"/>
</dbReference>
<dbReference type="InterPro" id="IPR036383">
    <property type="entry name" value="TSP1_rpt_sf"/>
</dbReference>
<dbReference type="Gene3D" id="2.20.100.10">
    <property type="entry name" value="Thrombospondin type-1 (TSP1) repeat"/>
    <property type="match status" value="9"/>
</dbReference>
<dbReference type="Pfam" id="PF00090">
    <property type="entry name" value="TSP_1"/>
    <property type="match status" value="9"/>
</dbReference>
<evidence type="ECO:0000313" key="6">
    <source>
        <dbReference type="EnsemblMetazoa" id="OVOC3356.1"/>
    </source>
</evidence>
<dbReference type="PRINTS" id="PR01217">
    <property type="entry name" value="PRICHEXTENSN"/>
</dbReference>
<dbReference type="SMART" id="SM00209">
    <property type="entry name" value="TSP1"/>
    <property type="match status" value="9"/>
</dbReference>
<comment type="subcellular location">
    <subcellularLocation>
        <location evidence="1">Secreted</location>
    </subcellularLocation>
</comment>
<evidence type="ECO:0000313" key="7">
    <source>
        <dbReference type="Proteomes" id="UP000024404"/>
    </source>
</evidence>
<sequence>MNDGSMTSLEISDTINVTNEMLVDSVTEIESLCLRMHNNTAFMGVQPFIRLLLYSASECRRNCIDLYPQCVAVMFYYLHEREKNHICYLFDKNSIDENVALVPERPMKKLDRIRSLEIVADCHQFDPFPPLFTDFTASTDGVSKKKRGRQVRSQPCEYGRNIQRRRCSSSTLHHALGYGIRITSYAPNIGISISYPPYPYQHPDISSDEYKKIMSAHSEQMARSCCYWQDYFRQKFGNITSAEKMKIQQQFGIVVPCPTTCPTPIQPILQPIFGQIQPQPSIYGQVPQQPPVYDGIQPQSPVYGPAQTAYSAVPTDLVQPRPAVYGPIPTGPVQPRPTVYGPEPTGPVQPRPTIYVPPQPQAPVDVWSSWSEWSFCSSTCGIGTIQRYRICSGEQCIGENVEWRTCHEVVPCIASWAEWSSWSTCDATCGVGEKARSRYCYLGTGYCTGPDYEVTHCETVPCPGWGQWESWSHCSVTCGIGTRRRMRICVGDDCTGSAYQEVQCYQDDCEQWSEWQEWSACSVSCGQGVIIRERVCMGRNCIGESSEQDICIEQECSSWQEWNEWSTCSAPCGFGISTRRRLCDGIFCPGKRVEVMPCHAGRCLMWSAWQEWSECSVTCGSGMQQRYRSCIGDDCPGSAEETQYCESGASCSQWTTWTAWSRCSHECGIGERVRYRECSLIEEFADGCKGKKSESAICLERLCCEWTSWTSWTPCSHRCGTGRSSRIKMCLRLGYERDNSSCTGQCYGDHREDRICTEQISCPAPTYPITCISATVPGAYVPGPCPPGYIPISTPAYPPSPTIPTEISATEIPGYVPTPVTTPAPTPSIPGYVFIPGIPGMATTPGYLPEPVTPGYVSAPSVPGYIPAPTVPGYISAPSVPGYIPAPSAPSYFFIPGAPGYAIAPTAPGYVPLPGAPGYLPAPPSYIIRSNIFIEINCHWTEWYQWSPCEKTCRHHMKHRFRECIGEYNCTCSGDAKEEMSCLLPPECMN</sequence>
<reference evidence="6" key="2">
    <citation type="submission" date="2022-06" db="UniProtKB">
        <authorList>
            <consortium name="EnsemblMetazoa"/>
        </authorList>
    </citation>
    <scope>IDENTIFICATION</scope>
</reference>
<dbReference type="PANTHER" id="PTHR22906">
    <property type="entry name" value="PROPERDIN"/>
    <property type="match status" value="1"/>
</dbReference>
<dbReference type="EnsemblMetazoa" id="OVOC3356.1">
    <property type="protein sequence ID" value="OVOC3356.1"/>
    <property type="gene ID" value="WBGene00240165"/>
</dbReference>
<name>A0A8R1XRY0_ONCVO</name>
<keyword evidence="3" id="KW-0732">Signal</keyword>
<evidence type="ECO:0008006" key="8">
    <source>
        <dbReference type="Google" id="ProtNLM"/>
    </source>
</evidence>